<evidence type="ECO:0000313" key="4">
    <source>
        <dbReference type="Proteomes" id="UP001281761"/>
    </source>
</evidence>
<dbReference type="EMBL" id="JARBJD010000026">
    <property type="protein sequence ID" value="KAK2959898.1"/>
    <property type="molecule type" value="Genomic_DNA"/>
</dbReference>
<feature type="region of interest" description="Disordered" evidence="1">
    <location>
        <begin position="76"/>
        <end position="107"/>
    </location>
</feature>
<proteinExistence type="predicted"/>
<feature type="compositionally biased region" description="Basic and acidic residues" evidence="1">
    <location>
        <begin position="81"/>
        <end position="97"/>
    </location>
</feature>
<feature type="compositionally biased region" description="Gly residues" evidence="1">
    <location>
        <begin position="98"/>
        <end position="107"/>
    </location>
</feature>
<name>A0ABQ9Y804_9EUKA</name>
<evidence type="ECO:0000313" key="2">
    <source>
        <dbReference type="EMBL" id="KAK2959892.1"/>
    </source>
</evidence>
<evidence type="ECO:0000256" key="1">
    <source>
        <dbReference type="SAM" id="MobiDB-lite"/>
    </source>
</evidence>
<sequence length="107" mass="11126">MAGSSFGRIDCVWDFVDCDCCGFVSSSEREERRQTSAETGRADNVGGREDGSGRGMDGGSDCGHEQCDCWGVDEDIAGSGVRDDRMDSARGARDGRVGDGSGACGDG</sequence>
<evidence type="ECO:0000313" key="3">
    <source>
        <dbReference type="EMBL" id="KAK2959898.1"/>
    </source>
</evidence>
<comment type="caution">
    <text evidence="2">The sequence shown here is derived from an EMBL/GenBank/DDBJ whole genome shotgun (WGS) entry which is preliminary data.</text>
</comment>
<reference evidence="2 4" key="1">
    <citation type="journal article" date="2022" name="bioRxiv">
        <title>Genomics of Preaxostyla Flagellates Illuminates Evolutionary Transitions and the Path Towards Mitochondrial Loss.</title>
        <authorList>
            <person name="Novak L.V.F."/>
            <person name="Treitli S.C."/>
            <person name="Pyrih J."/>
            <person name="Halakuc P."/>
            <person name="Pipaliya S.V."/>
            <person name="Vacek V."/>
            <person name="Brzon O."/>
            <person name="Soukal P."/>
            <person name="Eme L."/>
            <person name="Dacks J.B."/>
            <person name="Karnkowska A."/>
            <person name="Elias M."/>
            <person name="Hampl V."/>
        </authorList>
    </citation>
    <scope>NUCLEOTIDE SEQUENCE [LARGE SCALE GENOMIC DNA]</scope>
    <source>
        <strain evidence="2">NAU3</strain>
        <tissue evidence="2">Gut</tissue>
    </source>
</reference>
<gene>
    <name evidence="2" type="ORF">BLNAU_5089</name>
    <name evidence="3" type="ORF">BLNAU_5095</name>
</gene>
<dbReference type="Proteomes" id="UP001281761">
    <property type="component" value="Unassembled WGS sequence"/>
</dbReference>
<protein>
    <submittedName>
        <fullName evidence="2">Uncharacterized protein</fullName>
    </submittedName>
</protein>
<organism evidence="2 4">
    <name type="scientific">Blattamonas nauphoetae</name>
    <dbReference type="NCBI Taxonomy" id="2049346"/>
    <lineage>
        <taxon>Eukaryota</taxon>
        <taxon>Metamonada</taxon>
        <taxon>Preaxostyla</taxon>
        <taxon>Oxymonadida</taxon>
        <taxon>Blattamonas</taxon>
    </lineage>
</organism>
<feature type="region of interest" description="Disordered" evidence="1">
    <location>
        <begin position="26"/>
        <end position="61"/>
    </location>
</feature>
<accession>A0ABQ9Y804</accession>
<dbReference type="EMBL" id="JARBJD010000026">
    <property type="protein sequence ID" value="KAK2959892.1"/>
    <property type="molecule type" value="Genomic_DNA"/>
</dbReference>
<keyword evidence="4" id="KW-1185">Reference proteome</keyword>